<comment type="caution">
    <text evidence="1">The sequence shown here is derived from an EMBL/GenBank/DDBJ whole genome shotgun (WGS) entry which is preliminary data.</text>
</comment>
<dbReference type="EMBL" id="NQJD01000019">
    <property type="protein sequence ID" value="TAA74705.1"/>
    <property type="molecule type" value="Genomic_DNA"/>
</dbReference>
<sequence length="134" mass="15416">MTQDDFPFHFNSDACASCGGRCCRGAGGYVWVSWEELEEMAKVRGMNAGLFAKQYARRVQDRLSLQERIISGEHFCCFFDRIDCRCTIYESRPTQCRTFPFWERFKQDPQELFAECLGVVKIPQLIICGGSNTT</sequence>
<protein>
    <recommendedName>
        <fullName evidence="3">Zinc-or iron-chelating domain-containing protein</fullName>
    </recommendedName>
</protein>
<keyword evidence="2" id="KW-1185">Reference proteome</keyword>
<dbReference type="AlphaFoldDB" id="A0A521G124"/>
<dbReference type="PANTHER" id="PTHR35866:SF1">
    <property type="entry name" value="YKGJ FAMILY CYSTEINE CLUSTER PROTEIN"/>
    <property type="match status" value="1"/>
</dbReference>
<name>A0A521G124_9BACT</name>
<gene>
    <name evidence="1" type="ORF">CDV28_11918</name>
</gene>
<accession>A0A521G124</accession>
<proteinExistence type="predicted"/>
<evidence type="ECO:0008006" key="3">
    <source>
        <dbReference type="Google" id="ProtNLM"/>
    </source>
</evidence>
<dbReference type="PANTHER" id="PTHR35866">
    <property type="entry name" value="PUTATIVE-RELATED"/>
    <property type="match status" value="1"/>
</dbReference>
<dbReference type="Pfam" id="PF03692">
    <property type="entry name" value="CxxCxxCC"/>
    <property type="match status" value="1"/>
</dbReference>
<dbReference type="InterPro" id="IPR005358">
    <property type="entry name" value="Puta_zinc/iron-chelating_dom"/>
</dbReference>
<evidence type="ECO:0000313" key="2">
    <source>
        <dbReference type="Proteomes" id="UP000316238"/>
    </source>
</evidence>
<evidence type="ECO:0000313" key="1">
    <source>
        <dbReference type="EMBL" id="TAA74705.1"/>
    </source>
</evidence>
<reference evidence="1" key="1">
    <citation type="submission" date="2017-07" db="EMBL/GenBank/DDBJ databases">
        <title>The cable genome - Insights into the physiology and evolution of filamentous bacteria capable of sulfide oxidation via long distance electron transfer.</title>
        <authorList>
            <person name="Thorup C."/>
            <person name="Bjerg J.T."/>
            <person name="Schreiber L."/>
            <person name="Nielsen L.P."/>
            <person name="Kjeldsen K.U."/>
            <person name="Boesen T."/>
            <person name="Boggild A."/>
            <person name="Meysman F."/>
            <person name="Geelhoed J."/>
            <person name="Schramm A."/>
        </authorList>
    </citation>
    <scope>NUCLEOTIDE SEQUENCE [LARGE SCALE GENOMIC DNA]</scope>
    <source>
        <strain evidence="1">GS</strain>
    </source>
</reference>
<organism evidence="1 2">
    <name type="scientific">Candidatus Electronema aureum</name>
    <dbReference type="NCBI Taxonomy" id="2005002"/>
    <lineage>
        <taxon>Bacteria</taxon>
        <taxon>Pseudomonadati</taxon>
        <taxon>Thermodesulfobacteriota</taxon>
        <taxon>Desulfobulbia</taxon>
        <taxon>Desulfobulbales</taxon>
        <taxon>Desulfobulbaceae</taxon>
        <taxon>Candidatus Electronema</taxon>
    </lineage>
</organism>
<dbReference type="Proteomes" id="UP000316238">
    <property type="component" value="Unassembled WGS sequence"/>
</dbReference>